<evidence type="ECO:0000313" key="3">
    <source>
        <dbReference type="Proteomes" id="UP000799440"/>
    </source>
</evidence>
<keyword evidence="3" id="KW-1185">Reference proteome</keyword>
<proteinExistence type="predicted"/>
<feature type="region of interest" description="Disordered" evidence="1">
    <location>
        <begin position="1"/>
        <end position="44"/>
    </location>
</feature>
<evidence type="ECO:0000313" key="2">
    <source>
        <dbReference type="EMBL" id="KAF2742317.1"/>
    </source>
</evidence>
<gene>
    <name evidence="2" type="ORF">M011DRAFT_481808</name>
</gene>
<dbReference type="Proteomes" id="UP000799440">
    <property type="component" value="Unassembled WGS sequence"/>
</dbReference>
<accession>A0A6A6UZD0</accession>
<name>A0A6A6UZD0_9PLEO</name>
<dbReference type="EMBL" id="MU006611">
    <property type="protein sequence ID" value="KAF2742317.1"/>
    <property type="molecule type" value="Genomic_DNA"/>
</dbReference>
<feature type="region of interest" description="Disordered" evidence="1">
    <location>
        <begin position="79"/>
        <end position="100"/>
    </location>
</feature>
<evidence type="ECO:0000256" key="1">
    <source>
        <dbReference type="SAM" id="MobiDB-lite"/>
    </source>
</evidence>
<reference evidence="2" key="1">
    <citation type="journal article" date="2020" name="Stud. Mycol.">
        <title>101 Dothideomycetes genomes: a test case for predicting lifestyles and emergence of pathogens.</title>
        <authorList>
            <person name="Haridas S."/>
            <person name="Albert R."/>
            <person name="Binder M."/>
            <person name="Bloem J."/>
            <person name="Labutti K."/>
            <person name="Salamov A."/>
            <person name="Andreopoulos B."/>
            <person name="Baker S."/>
            <person name="Barry K."/>
            <person name="Bills G."/>
            <person name="Bluhm B."/>
            <person name="Cannon C."/>
            <person name="Castanera R."/>
            <person name="Culley D."/>
            <person name="Daum C."/>
            <person name="Ezra D."/>
            <person name="Gonzalez J."/>
            <person name="Henrissat B."/>
            <person name="Kuo A."/>
            <person name="Liang C."/>
            <person name="Lipzen A."/>
            <person name="Lutzoni F."/>
            <person name="Magnuson J."/>
            <person name="Mondo S."/>
            <person name="Nolan M."/>
            <person name="Ohm R."/>
            <person name="Pangilinan J."/>
            <person name="Park H.-J."/>
            <person name="Ramirez L."/>
            <person name="Alfaro M."/>
            <person name="Sun H."/>
            <person name="Tritt A."/>
            <person name="Yoshinaga Y."/>
            <person name="Zwiers L.-H."/>
            <person name="Turgeon B."/>
            <person name="Goodwin S."/>
            <person name="Spatafora J."/>
            <person name="Crous P."/>
            <person name="Grigoriev I."/>
        </authorList>
    </citation>
    <scope>NUCLEOTIDE SEQUENCE</scope>
    <source>
        <strain evidence="2">CBS 119925</strain>
    </source>
</reference>
<protein>
    <submittedName>
        <fullName evidence="2">Uncharacterized protein</fullName>
    </submittedName>
</protein>
<feature type="compositionally biased region" description="Polar residues" evidence="1">
    <location>
        <begin position="1"/>
        <end position="18"/>
    </location>
</feature>
<dbReference type="AlphaFoldDB" id="A0A6A6UZD0"/>
<sequence>MASSTTAPAPMTSPSHLTNIYDPLQSGDDQYHVEDGEGGVTSFEGASFTTDHVESEAEPTFTTLEQSILHSVENQVDYETNDQHPSSISPTPAQAPPPKPQTIVTRTGLTLRASGFQNYRWSLERFLIFVNVDCEIPQYIFESDTPTHPVWSRTVATANTSFAGLEDVEFTAVEILTFMPALYQVHGVIHRLISNGWLPSEIAHLINETWGTDEDAGVRADTVKHQGRASDKKIYGAPWLEYAENAGISPVCPRVTDFTPRHWYAHGGSFQSWEKGHATDPCLVDLAVGISPAKFPQGEDAKLLTEGIMFAEAHGLCIVKLSELRTLLKHKDWKAQVTPMAADADHTALNRSRARYRAAHPGRRCRKPTDA</sequence>
<dbReference type="OrthoDB" id="3795517at2759"/>
<organism evidence="2 3">
    <name type="scientific">Sporormia fimetaria CBS 119925</name>
    <dbReference type="NCBI Taxonomy" id="1340428"/>
    <lineage>
        <taxon>Eukaryota</taxon>
        <taxon>Fungi</taxon>
        <taxon>Dikarya</taxon>
        <taxon>Ascomycota</taxon>
        <taxon>Pezizomycotina</taxon>
        <taxon>Dothideomycetes</taxon>
        <taxon>Pleosporomycetidae</taxon>
        <taxon>Pleosporales</taxon>
        <taxon>Sporormiaceae</taxon>
        <taxon>Sporormia</taxon>
    </lineage>
</organism>